<name>A0AAN9K052_CANGL</name>
<dbReference type="AlphaFoldDB" id="A0AAN9K052"/>
<gene>
    <name evidence="1" type="ORF">VNO77_40619</name>
</gene>
<reference evidence="1 2" key="1">
    <citation type="submission" date="2024-01" db="EMBL/GenBank/DDBJ databases">
        <title>The genomes of 5 underutilized Papilionoideae crops provide insights into root nodulation and disease resistanc.</title>
        <authorList>
            <person name="Jiang F."/>
        </authorList>
    </citation>
    <scope>NUCLEOTIDE SEQUENCE [LARGE SCALE GENOMIC DNA]</scope>
    <source>
        <strain evidence="1">LVBAO_FW01</strain>
        <tissue evidence="1">Leaves</tissue>
    </source>
</reference>
<dbReference type="Proteomes" id="UP001367508">
    <property type="component" value="Unassembled WGS sequence"/>
</dbReference>
<keyword evidence="2" id="KW-1185">Reference proteome</keyword>
<evidence type="ECO:0000313" key="2">
    <source>
        <dbReference type="Proteomes" id="UP001367508"/>
    </source>
</evidence>
<proteinExistence type="predicted"/>
<accession>A0AAN9K052</accession>
<organism evidence="1 2">
    <name type="scientific">Canavalia gladiata</name>
    <name type="common">Sword bean</name>
    <name type="synonym">Dolichos gladiatus</name>
    <dbReference type="NCBI Taxonomy" id="3824"/>
    <lineage>
        <taxon>Eukaryota</taxon>
        <taxon>Viridiplantae</taxon>
        <taxon>Streptophyta</taxon>
        <taxon>Embryophyta</taxon>
        <taxon>Tracheophyta</taxon>
        <taxon>Spermatophyta</taxon>
        <taxon>Magnoliopsida</taxon>
        <taxon>eudicotyledons</taxon>
        <taxon>Gunneridae</taxon>
        <taxon>Pentapetalae</taxon>
        <taxon>rosids</taxon>
        <taxon>fabids</taxon>
        <taxon>Fabales</taxon>
        <taxon>Fabaceae</taxon>
        <taxon>Papilionoideae</taxon>
        <taxon>50 kb inversion clade</taxon>
        <taxon>NPAAA clade</taxon>
        <taxon>indigoferoid/millettioid clade</taxon>
        <taxon>Phaseoleae</taxon>
        <taxon>Canavalia</taxon>
    </lineage>
</organism>
<comment type="caution">
    <text evidence="1">The sequence shown here is derived from an EMBL/GenBank/DDBJ whole genome shotgun (WGS) entry which is preliminary data.</text>
</comment>
<evidence type="ECO:0000313" key="1">
    <source>
        <dbReference type="EMBL" id="KAK7307498.1"/>
    </source>
</evidence>
<dbReference type="EMBL" id="JAYMYQ010000010">
    <property type="protein sequence ID" value="KAK7307498.1"/>
    <property type="molecule type" value="Genomic_DNA"/>
</dbReference>
<sequence>MDVALRNEEGHLLVTATKYEEAELHLQQGWNKTEVDDSYTHSIILFWFANSLQPLCRFMQCSSSSFIASYSFSVSHFR</sequence>
<protein>
    <submittedName>
        <fullName evidence="1">Uncharacterized protein</fullName>
    </submittedName>
</protein>